<keyword evidence="6" id="KW-1185">Reference proteome</keyword>
<dbReference type="PANTHER" id="PTHR30146">
    <property type="entry name" value="LACI-RELATED TRANSCRIPTIONAL REPRESSOR"/>
    <property type="match status" value="1"/>
</dbReference>
<evidence type="ECO:0000313" key="5">
    <source>
        <dbReference type="EMBL" id="MBP1990848.1"/>
    </source>
</evidence>
<proteinExistence type="predicted"/>
<dbReference type="CDD" id="cd06267">
    <property type="entry name" value="PBP1_LacI_sugar_binding-like"/>
    <property type="match status" value="1"/>
</dbReference>
<evidence type="ECO:0000256" key="1">
    <source>
        <dbReference type="ARBA" id="ARBA00023015"/>
    </source>
</evidence>
<accession>A0ABS4ITE9</accession>
<gene>
    <name evidence="5" type="ORF">J2Z66_002454</name>
</gene>
<dbReference type="CDD" id="cd01392">
    <property type="entry name" value="HTH_LacI"/>
    <property type="match status" value="1"/>
</dbReference>
<reference evidence="5 6" key="1">
    <citation type="submission" date="2021-03" db="EMBL/GenBank/DDBJ databases">
        <title>Genomic Encyclopedia of Type Strains, Phase IV (KMG-IV): sequencing the most valuable type-strain genomes for metagenomic binning, comparative biology and taxonomic classification.</title>
        <authorList>
            <person name="Goeker M."/>
        </authorList>
    </citation>
    <scope>NUCLEOTIDE SEQUENCE [LARGE SCALE GENOMIC DNA]</scope>
    <source>
        <strain evidence="5 6">DSM 26048</strain>
    </source>
</reference>
<dbReference type="PROSITE" id="PS00356">
    <property type="entry name" value="HTH_LACI_1"/>
    <property type="match status" value="1"/>
</dbReference>
<keyword evidence="3" id="KW-0804">Transcription</keyword>
<evidence type="ECO:0000259" key="4">
    <source>
        <dbReference type="PROSITE" id="PS50932"/>
    </source>
</evidence>
<evidence type="ECO:0000313" key="6">
    <source>
        <dbReference type="Proteomes" id="UP001519287"/>
    </source>
</evidence>
<keyword evidence="2" id="KW-0238">DNA-binding</keyword>
<sequence length="345" mass="38334">MKKRITIHDIAKMAGVSSATVSRVLGNSTYPVSAKLRDKIVKLAEEMHYIPNMIGKQLKTNNNMTIGVIIPTISNPFYASVMLGIEEVARKKGYHVLLGNSLQDGKIEEAYLTTLFEKQVKGFIISSISDNKKLLMNLIDLGLQVIAIDQKIDLPEVQQIEFDYRRGGFIATSHLLEQGHRRIAYVSAPLNRPSRQSIYEGFLDAMQQAGAQDDEVLVQIANEEKEIYDGIYEFENGKALTANLMDLDQPPTAIFACNDLTAFGVMNELVARGLKVPDDVSVVGFDNIEYARMFTPALTTVKQPNYEMGKLACTMLLDKLNDEAGDSMDVLLQPKLIVRDSVGKL</sequence>
<name>A0ABS4ITE9_9BACL</name>
<dbReference type="InterPro" id="IPR010982">
    <property type="entry name" value="Lambda_DNA-bd_dom_sf"/>
</dbReference>
<dbReference type="PRINTS" id="PR00036">
    <property type="entry name" value="HTHLACI"/>
</dbReference>
<comment type="caution">
    <text evidence="5">The sequence shown here is derived from an EMBL/GenBank/DDBJ whole genome shotgun (WGS) entry which is preliminary data.</text>
</comment>
<dbReference type="SUPFAM" id="SSF47413">
    <property type="entry name" value="lambda repressor-like DNA-binding domains"/>
    <property type="match status" value="1"/>
</dbReference>
<feature type="domain" description="HTH lacI-type" evidence="4">
    <location>
        <begin position="5"/>
        <end position="60"/>
    </location>
</feature>
<dbReference type="Pfam" id="PF00356">
    <property type="entry name" value="LacI"/>
    <property type="match status" value="1"/>
</dbReference>
<dbReference type="Gene3D" id="1.10.260.40">
    <property type="entry name" value="lambda repressor-like DNA-binding domains"/>
    <property type="match status" value="1"/>
</dbReference>
<dbReference type="PANTHER" id="PTHR30146:SF154">
    <property type="entry name" value="TRANSCRIPTION REGULATOR, MEMBER OF GALR FAMILY"/>
    <property type="match status" value="1"/>
</dbReference>
<organism evidence="5 6">
    <name type="scientific">Paenibacillus eucommiae</name>
    <dbReference type="NCBI Taxonomy" id="1355755"/>
    <lineage>
        <taxon>Bacteria</taxon>
        <taxon>Bacillati</taxon>
        <taxon>Bacillota</taxon>
        <taxon>Bacilli</taxon>
        <taxon>Bacillales</taxon>
        <taxon>Paenibacillaceae</taxon>
        <taxon>Paenibacillus</taxon>
    </lineage>
</organism>
<protein>
    <submittedName>
        <fullName evidence="5">LacI family transcriptional regulator</fullName>
    </submittedName>
</protein>
<dbReference type="RefSeq" id="WP_209971595.1">
    <property type="nucleotide sequence ID" value="NZ_JAGGLB010000006.1"/>
</dbReference>
<dbReference type="EMBL" id="JAGGLB010000006">
    <property type="protein sequence ID" value="MBP1990848.1"/>
    <property type="molecule type" value="Genomic_DNA"/>
</dbReference>
<dbReference type="SMART" id="SM00354">
    <property type="entry name" value="HTH_LACI"/>
    <property type="match status" value="1"/>
</dbReference>
<dbReference type="SUPFAM" id="SSF53822">
    <property type="entry name" value="Periplasmic binding protein-like I"/>
    <property type="match status" value="1"/>
</dbReference>
<dbReference type="InterPro" id="IPR000843">
    <property type="entry name" value="HTH_LacI"/>
</dbReference>
<evidence type="ECO:0000256" key="3">
    <source>
        <dbReference type="ARBA" id="ARBA00023163"/>
    </source>
</evidence>
<keyword evidence="1" id="KW-0805">Transcription regulation</keyword>
<dbReference type="PROSITE" id="PS50932">
    <property type="entry name" value="HTH_LACI_2"/>
    <property type="match status" value="1"/>
</dbReference>
<evidence type="ECO:0000256" key="2">
    <source>
        <dbReference type="ARBA" id="ARBA00023125"/>
    </source>
</evidence>
<dbReference type="Gene3D" id="3.40.50.2300">
    <property type="match status" value="2"/>
</dbReference>
<dbReference type="InterPro" id="IPR046335">
    <property type="entry name" value="LacI/GalR-like_sensor"/>
</dbReference>
<dbReference type="InterPro" id="IPR028082">
    <property type="entry name" value="Peripla_BP_I"/>
</dbReference>
<dbReference type="Pfam" id="PF13377">
    <property type="entry name" value="Peripla_BP_3"/>
    <property type="match status" value="1"/>
</dbReference>
<dbReference type="Proteomes" id="UP001519287">
    <property type="component" value="Unassembled WGS sequence"/>
</dbReference>